<feature type="compositionally biased region" description="Basic and acidic residues" evidence="1">
    <location>
        <begin position="1165"/>
        <end position="1178"/>
    </location>
</feature>
<protein>
    <recommendedName>
        <fullName evidence="2">T6SS Phospholipase effector Tle1-like catalytic domain-containing protein</fullName>
    </recommendedName>
</protein>
<feature type="domain" description="T6SS Phospholipase effector Tle1-like catalytic" evidence="2">
    <location>
        <begin position="523"/>
        <end position="842"/>
    </location>
</feature>
<comment type="caution">
    <text evidence="3">The sequence shown here is derived from an EMBL/GenBank/DDBJ whole genome shotgun (WGS) entry which is preliminary data.</text>
</comment>
<dbReference type="PANTHER" id="PTHR33840">
    <property type="match status" value="1"/>
</dbReference>
<reference evidence="3 4" key="1">
    <citation type="journal article" date="2023" name="Plant Dis.">
        <title>First Report of Diplodia intermedia Causing Canker and Dieback Diseases on Apple Trees in Canada.</title>
        <authorList>
            <person name="Ellouze W."/>
            <person name="Ilyukhin E."/>
            <person name="Sulman M."/>
            <person name="Ali S."/>
        </authorList>
    </citation>
    <scope>NUCLEOTIDE SEQUENCE [LARGE SCALE GENOMIC DNA]</scope>
    <source>
        <strain evidence="3 4">M45-28</strain>
    </source>
</reference>
<sequence length="1223" mass="136440">MAAPTVLDSAIAKSSQLSKIIWASSSTTHVAVKQLVSHSARLSRALVCLRALPATHHVSSAAVEACDRKLDECAGFIDECISFRRDSALAQDDVVDRNAFPAGRALLLGGELLVRVEQLEALLRDHGSCTATVVRDAGNEAAPAFSMTDDYPHGVDVRGRYQLKRKSEVSRNRAPAHYSPEIGGQATPSIQPSSLGSTCSPSIFSASPSLQQSSMTSFTSSRRAPREPSPIHKKLPSLSLGPASLPAHVAAFVITWSIQGSDQEFVHYLPHNAFPLTLHKDHGEGSVVQFSTLHKVALRSENSERFFSSTRVVYEFVQNEPFICFQEDIRHKHLVDVFNFHLILSNRSGSSTYGEAIHGHVKFWRDRDPPFHHSISFFGNHAGRDLEFPILRFSAQTVPRRLEKRVKLSFAFPPKGGQSKGSFRGFFRRSQTSEASTPVLEHLPNVLQPTPQQAALMIDMKYLDLRFDTVEDFDRFIKSFQEIRAADDARSTFSLADISTELENASVADSPNMSDQNTKDPRKRLILCCDGSWQVSDRHRDNASALSNIGKLSRMIHPESEGKHPIPQVVYYQSGVGTTTHGPLDFALSGGLGFGLEDNVLSAYHYLSTNYHPADHLHAADEIFVFGFSRGAFTARALAGLVTELGLIRPAYLEEFRRAYRLYREIGNMAGRKNLGNIKFIDKVKALGGLLKQEDHQFISDLHRDANEEGRRRGKMYPRVRIKVVGVWDTVGALGIPDSLVSKALPMINGYFKFHDAALNSRIDNAFQALALDEHRGAFTPTLWYLDENFMEGKKAPNLKQCWFPGFHESIGGGDTQYSHLLTKLLPDSEMHDITLAWMCDQVDGLLHFDKEACRKILLKEDTDRVNWATAYEVDMMNVLQFFNLGIMGGSRTRTPGMYHVNNRQWASRTNETLHPSVQYRVEATKRGWLPYDPPALGGRWGLNLQLLPQLGVPRWHWNESPDGNGAVWVRPAVPALWPFHAREEPRRELSEWVIREVHGRHNFEASLLPPKLKQRLLRRNKKLIAEAAVYGPAAAAPTTTTTVDGDKGMVNEQQQPKSDGRLQFWTRTTWQGPKDEHHHHPHEGDQIWDKVGGKLGPKWMVESLMAARGVGEKGREALGEVVVHAGVREAMRHGHVREEEEVSGVADHHHHRAAHVHGVAGEEGAEREQRDQRENVHGKGGKKSKGGKMNNGSNGVHKLPADQGMDEAFDPMMNGGEVQRAS</sequence>
<dbReference type="PANTHER" id="PTHR33840:SF16">
    <property type="entry name" value="DUF2235 DOMAIN-CONTAINING PROTEIN"/>
    <property type="match status" value="1"/>
</dbReference>
<feature type="compositionally biased region" description="Basic and acidic residues" evidence="1">
    <location>
        <begin position="162"/>
        <end position="171"/>
    </location>
</feature>
<feature type="region of interest" description="Disordered" evidence="1">
    <location>
        <begin position="1039"/>
        <end position="1059"/>
    </location>
</feature>
<evidence type="ECO:0000313" key="3">
    <source>
        <dbReference type="EMBL" id="KAL1646858.1"/>
    </source>
</evidence>
<evidence type="ECO:0000259" key="2">
    <source>
        <dbReference type="Pfam" id="PF09994"/>
    </source>
</evidence>
<dbReference type="Pfam" id="PF09994">
    <property type="entry name" value="T6SS_Tle1-like_cat"/>
    <property type="match status" value="1"/>
</dbReference>
<feature type="compositionally biased region" description="Polar residues" evidence="1">
    <location>
        <begin position="186"/>
        <end position="222"/>
    </location>
</feature>
<organism evidence="3 4">
    <name type="scientific">Diplodia intermedia</name>
    <dbReference type="NCBI Taxonomy" id="856260"/>
    <lineage>
        <taxon>Eukaryota</taxon>
        <taxon>Fungi</taxon>
        <taxon>Dikarya</taxon>
        <taxon>Ascomycota</taxon>
        <taxon>Pezizomycotina</taxon>
        <taxon>Dothideomycetes</taxon>
        <taxon>Dothideomycetes incertae sedis</taxon>
        <taxon>Botryosphaeriales</taxon>
        <taxon>Botryosphaeriaceae</taxon>
        <taxon>Diplodia</taxon>
    </lineage>
</organism>
<evidence type="ECO:0000256" key="1">
    <source>
        <dbReference type="SAM" id="MobiDB-lite"/>
    </source>
</evidence>
<evidence type="ECO:0000313" key="4">
    <source>
        <dbReference type="Proteomes" id="UP001521184"/>
    </source>
</evidence>
<feature type="region of interest" description="Disordered" evidence="1">
    <location>
        <begin position="162"/>
        <end position="235"/>
    </location>
</feature>
<name>A0ABR3TXG8_9PEZI</name>
<gene>
    <name evidence="3" type="ORF">SLS58_002993</name>
</gene>
<keyword evidence="4" id="KW-1185">Reference proteome</keyword>
<feature type="region of interest" description="Disordered" evidence="1">
    <location>
        <begin position="1158"/>
        <end position="1223"/>
    </location>
</feature>
<dbReference type="InterPro" id="IPR018712">
    <property type="entry name" value="Tle1-like_cat"/>
</dbReference>
<dbReference type="Proteomes" id="UP001521184">
    <property type="component" value="Unassembled WGS sequence"/>
</dbReference>
<accession>A0ABR3TXG8</accession>
<dbReference type="EMBL" id="JAKEKT020000014">
    <property type="protein sequence ID" value="KAL1646858.1"/>
    <property type="molecule type" value="Genomic_DNA"/>
</dbReference>
<proteinExistence type="predicted"/>